<proteinExistence type="predicted"/>
<keyword evidence="5" id="KW-1185">Reference proteome</keyword>
<dbReference type="RefSeq" id="WP_191040470.1">
    <property type="nucleotide sequence ID" value="NZ_JACXAA010000006.1"/>
</dbReference>
<evidence type="ECO:0000256" key="1">
    <source>
        <dbReference type="SAM" id="MobiDB-lite"/>
    </source>
</evidence>
<sequence>MKTIFINYSARQLTHSVHRVMLVVLLLTCVSAANAQQERAVVSHKTITRLSDSPNTAKTSTVLGVNGVATTLTTFNCDDNKSYLFQGEGGAQTIDSKTSVFEFNILLGKITEVKAQLIPSGLDPDNHTAVNNVGYNQQDNYMWGYRRGTNQLVRIANNWTVTTYGINNLGDDVPYNAGDIDPNGVMYLFYGAPENSSTKIRRVNLSTKALLSDITLSPVDNGRYIIDLGYNPKDGNLYGIDSRSSSSNLVRISLQAGSVGQVTDLGHIGISDNSPFGAVYFDNQGTLFLSQNGTGKIYKIANVSTGNHAASFLRDGPVTNDNDGARCSDGDVPVDISGKVFNDANGLLGTPANTVDGTPVNSLTANTFSVNLIKAGKVVATTTLTNGAYSFENLSVNTSYTLVLSNYPGTIGANAPSTTLANGVVNTGENIGSGAGSDGNPNGMIVVTVARDDVDDVNFGVERLPTANPVTASSQPNPGGSTKVTVPTLNGSDPEDGTYNGTSKTNTIIIKSLPSNGTLYYNNVAVTDEQVITNYDPTKLTLDPNDGAITVTFTYAERDAAGKDSSPATVTMPFGSSTVSISGTVFQDANGLLGTPANTVDGTPVSSLTANTFSVNLVASTGKVVSTTTLTNGTYTFNGVSPSSSYTVVLSNYPGTIGANAPSTTLANGVVNTGENIGSGAGSDGNPNGVLVVAVGTSSVSNANFGVERLPTAKDVTASTQPNPGSSNRVTIPTLNGSDPEDGIYNGTSKTNTIVIKSLPSNGTLYYNNVAVTDEQVITNYDPTKLTLDPNDGDITVTFTYAERDAAGKDSSPATVTVPFKNAPDLTPIIYARPSTVYGTTDITVVVDVVELLSIPTSGTIVVKVTKDSKVALTFPPGATTINGKSVQNGSWTYTSDASYHVLTTSRVVPAGDKLSFGFTGRLTPGATSGSLTVSTVIIGGSGGEVKVNNNADADKIDYFQQ</sequence>
<feature type="chain" id="PRO_5037634527" description="DUF6923 domain-containing protein" evidence="2">
    <location>
        <begin position="36"/>
        <end position="962"/>
    </location>
</feature>
<dbReference type="SUPFAM" id="SSF63825">
    <property type="entry name" value="YWTD domain"/>
    <property type="match status" value="1"/>
</dbReference>
<feature type="compositionally biased region" description="Polar residues" evidence="1">
    <location>
        <begin position="717"/>
        <end position="737"/>
    </location>
</feature>
<feature type="region of interest" description="Disordered" evidence="1">
    <location>
        <begin position="716"/>
        <end position="746"/>
    </location>
</feature>
<feature type="compositionally biased region" description="Polar residues" evidence="1">
    <location>
        <begin position="468"/>
        <end position="491"/>
    </location>
</feature>
<evidence type="ECO:0000313" key="4">
    <source>
        <dbReference type="EMBL" id="MBD2754851.1"/>
    </source>
</evidence>
<keyword evidence="2" id="KW-0732">Signal</keyword>
<feature type="region of interest" description="Disordered" evidence="1">
    <location>
        <begin position="466"/>
        <end position="502"/>
    </location>
</feature>
<accession>A0A927B3C2</accession>
<comment type="caution">
    <text evidence="4">The sequence shown here is derived from an EMBL/GenBank/DDBJ whole genome shotgun (WGS) entry which is preliminary data.</text>
</comment>
<dbReference type="InterPro" id="IPR054215">
    <property type="entry name" value="DUF6923"/>
</dbReference>
<reference evidence="4" key="1">
    <citation type="submission" date="2020-09" db="EMBL/GenBank/DDBJ databases">
        <authorList>
            <person name="Kim M.K."/>
        </authorList>
    </citation>
    <scope>NUCLEOTIDE SEQUENCE</scope>
    <source>
        <strain evidence="4">BT704</strain>
    </source>
</reference>
<name>A0A927B3C2_9BACT</name>
<dbReference type="AlphaFoldDB" id="A0A927B3C2"/>
<evidence type="ECO:0000256" key="2">
    <source>
        <dbReference type="SAM" id="SignalP"/>
    </source>
</evidence>
<dbReference type="EMBL" id="JACXAA010000006">
    <property type="protein sequence ID" value="MBD2754851.1"/>
    <property type="molecule type" value="Genomic_DNA"/>
</dbReference>
<gene>
    <name evidence="4" type="ORF">IC230_18250</name>
</gene>
<evidence type="ECO:0000313" key="5">
    <source>
        <dbReference type="Proteomes" id="UP000653797"/>
    </source>
</evidence>
<dbReference type="Pfam" id="PF21959">
    <property type="entry name" value="DUF6923"/>
    <property type="match status" value="1"/>
</dbReference>
<dbReference type="Proteomes" id="UP000653797">
    <property type="component" value="Unassembled WGS sequence"/>
</dbReference>
<evidence type="ECO:0000259" key="3">
    <source>
        <dbReference type="Pfam" id="PF21959"/>
    </source>
</evidence>
<feature type="signal peptide" evidence="2">
    <location>
        <begin position="1"/>
        <end position="35"/>
    </location>
</feature>
<feature type="domain" description="DUF6923" evidence="3">
    <location>
        <begin position="126"/>
        <end position="328"/>
    </location>
</feature>
<organism evidence="4 5">
    <name type="scientific">Spirosoma validum</name>
    <dbReference type="NCBI Taxonomy" id="2771355"/>
    <lineage>
        <taxon>Bacteria</taxon>
        <taxon>Pseudomonadati</taxon>
        <taxon>Bacteroidota</taxon>
        <taxon>Cytophagia</taxon>
        <taxon>Cytophagales</taxon>
        <taxon>Cytophagaceae</taxon>
        <taxon>Spirosoma</taxon>
    </lineage>
</organism>
<protein>
    <recommendedName>
        <fullName evidence="3">DUF6923 domain-containing protein</fullName>
    </recommendedName>
</protein>